<dbReference type="SUPFAM" id="SSF81301">
    <property type="entry name" value="Nucleotidyltransferase"/>
    <property type="match status" value="1"/>
</dbReference>
<proteinExistence type="predicted"/>
<evidence type="ECO:0000313" key="2">
    <source>
        <dbReference type="EMBL" id="SDJ22636.1"/>
    </source>
</evidence>
<dbReference type="Gene3D" id="3.30.460.10">
    <property type="entry name" value="Beta Polymerase, domain 2"/>
    <property type="match status" value="1"/>
</dbReference>
<keyword evidence="3" id="KW-1185">Reference proteome</keyword>
<feature type="domain" description="Polymerase nucleotidyl transferase" evidence="1">
    <location>
        <begin position="86"/>
        <end position="138"/>
    </location>
</feature>
<dbReference type="GO" id="GO:0016779">
    <property type="term" value="F:nucleotidyltransferase activity"/>
    <property type="evidence" value="ECO:0007669"/>
    <property type="project" value="InterPro"/>
</dbReference>
<dbReference type="Proteomes" id="UP000199580">
    <property type="component" value="Unassembled WGS sequence"/>
</dbReference>
<dbReference type="OrthoDB" id="645383at2"/>
<name>A0A1G8S095_9FLAO</name>
<protein>
    <submittedName>
        <fullName evidence="2">Nucleotidyltransferase domain-containing protein</fullName>
    </submittedName>
</protein>
<dbReference type="AlphaFoldDB" id="A0A1G8S095"/>
<gene>
    <name evidence="2" type="ORF">SAMN04487935_0358</name>
</gene>
<dbReference type="RefSeq" id="WP_091391570.1">
    <property type="nucleotide sequence ID" value="NZ_BKAI01000001.1"/>
</dbReference>
<dbReference type="InterPro" id="IPR043519">
    <property type="entry name" value="NT_sf"/>
</dbReference>
<evidence type="ECO:0000313" key="3">
    <source>
        <dbReference type="Proteomes" id="UP000199580"/>
    </source>
</evidence>
<sequence length="300" mass="35460">METLKTILYFSVFNYPLKIEEICHFSAENDREKVMKELELLLEQKVIIQSDEFYLIKANLDQIEKRKKGNKMAVSALVKAQERARFISKFPFVEAVGVSGSLSKGYYDDNSDIDFFVITKPEKVWICRTFLMLYKKIFLMNSRKYFCINYFMSSCQLELEEKNRFTATEIKTLIPFQGKQVFEEFYHKNEWVHNILGEFKPDFNQIQNISKPKPVKALEYLLGSPPGNLIDASFRKITVSFWKMKFSQMRTEDFKVALKSTKNISKHHPLNFQKKVIGSLNEKYDEIRRNHNIELTPEYV</sequence>
<organism evidence="2 3">
    <name type="scientific">Flavobacterium noncentrifugens</name>
    <dbReference type="NCBI Taxonomy" id="1128970"/>
    <lineage>
        <taxon>Bacteria</taxon>
        <taxon>Pseudomonadati</taxon>
        <taxon>Bacteroidota</taxon>
        <taxon>Flavobacteriia</taxon>
        <taxon>Flavobacteriales</taxon>
        <taxon>Flavobacteriaceae</taxon>
        <taxon>Flavobacterium</taxon>
    </lineage>
</organism>
<reference evidence="2 3" key="1">
    <citation type="submission" date="2016-10" db="EMBL/GenBank/DDBJ databases">
        <authorList>
            <person name="de Groot N.N."/>
        </authorList>
    </citation>
    <scope>NUCLEOTIDE SEQUENCE [LARGE SCALE GENOMIC DNA]</scope>
    <source>
        <strain evidence="2 3">CGMCC 1.10076</strain>
    </source>
</reference>
<accession>A0A1G8S095</accession>
<dbReference type="Pfam" id="PF01909">
    <property type="entry name" value="NTP_transf_2"/>
    <property type="match status" value="1"/>
</dbReference>
<evidence type="ECO:0000259" key="1">
    <source>
        <dbReference type="Pfam" id="PF01909"/>
    </source>
</evidence>
<keyword evidence="2" id="KW-0808">Transferase</keyword>
<dbReference type="CDD" id="cd05403">
    <property type="entry name" value="NT_KNTase_like"/>
    <property type="match status" value="1"/>
</dbReference>
<dbReference type="STRING" id="1128970.SAMN04487935_0358"/>
<dbReference type="EMBL" id="FNEZ01000001">
    <property type="protein sequence ID" value="SDJ22636.1"/>
    <property type="molecule type" value="Genomic_DNA"/>
</dbReference>
<dbReference type="InterPro" id="IPR002934">
    <property type="entry name" value="Polymerase_NTP_transf_dom"/>
</dbReference>